<dbReference type="CDD" id="cd00501">
    <property type="entry name" value="Peptidase_C15"/>
    <property type="match status" value="1"/>
</dbReference>
<dbReference type="PRINTS" id="PR00706">
    <property type="entry name" value="PYROGLUPTASE"/>
</dbReference>
<evidence type="ECO:0000256" key="2">
    <source>
        <dbReference type="ARBA" id="ARBA00022490"/>
    </source>
</evidence>
<dbReference type="Proteomes" id="UP000216725">
    <property type="component" value="Unassembled WGS sequence"/>
</dbReference>
<dbReference type="PIRSF" id="PIRSF015592">
    <property type="entry name" value="Prld-crbxl_pptds"/>
    <property type="match status" value="1"/>
</dbReference>
<comment type="similarity">
    <text evidence="1">Belongs to the peptidase C15 family.</text>
</comment>
<protein>
    <recommendedName>
        <fullName evidence="6">Pyroglutamyl-peptidase I</fullName>
        <ecNumber evidence="6">3.4.19.3</ecNumber>
    </recommendedName>
</protein>
<evidence type="ECO:0000313" key="8">
    <source>
        <dbReference type="Proteomes" id="UP000216725"/>
    </source>
</evidence>
<dbReference type="InterPro" id="IPR036440">
    <property type="entry name" value="Peptidase_C15-like_sf"/>
</dbReference>
<dbReference type="GO" id="GO:0006508">
    <property type="term" value="P:proteolysis"/>
    <property type="evidence" value="ECO:0007669"/>
    <property type="project" value="UniProtKB-KW"/>
</dbReference>
<dbReference type="RefSeq" id="WP_094660049.1">
    <property type="nucleotide sequence ID" value="NZ_MWWR01000003.1"/>
</dbReference>
<gene>
    <name evidence="7" type="ORF">PSRA_0237</name>
</gene>
<sequence>MEQFDVVISGFDPYEGIDVNPSREVVRILERDGVPDPPEGTSVRVTGVLLPMSFSKAWPAMLRTIESVHPRIVIATGLKRRKRSIALERCATNIIDADKPDADNMQPRRTPIDPSSPAAYWTQLPLRDILNDFAAHKIPATLSSDAGTFVCNSVFYSLLNWSAAQHDMLAGFISFPPVNETRDGGAGIPLGQMVEAARIVACDAVNYYRRSADSSLEAA</sequence>
<dbReference type="AlphaFoldDB" id="A0A261F097"/>
<dbReference type="SUPFAM" id="SSF53182">
    <property type="entry name" value="Pyrrolidone carboxyl peptidase (pyroglutamate aminopeptidase)"/>
    <property type="match status" value="1"/>
</dbReference>
<reference evidence="7 8" key="1">
    <citation type="journal article" date="2017" name="BMC Genomics">
        <title>Comparative genomic and phylogenomic analyses of the Bifidobacteriaceae family.</title>
        <authorList>
            <person name="Lugli G.A."/>
            <person name="Milani C."/>
            <person name="Turroni F."/>
            <person name="Duranti S."/>
            <person name="Mancabelli L."/>
            <person name="Mangifesta M."/>
            <person name="Ferrario C."/>
            <person name="Modesto M."/>
            <person name="Mattarelli P."/>
            <person name="Jiri K."/>
            <person name="van Sinderen D."/>
            <person name="Ventura M."/>
        </authorList>
    </citation>
    <scope>NUCLEOTIDE SEQUENCE [LARGE SCALE GENOMIC DNA]</scope>
    <source>
        <strain evidence="7 8">DSM 24742</strain>
    </source>
</reference>
<evidence type="ECO:0000256" key="1">
    <source>
        <dbReference type="ARBA" id="ARBA00006641"/>
    </source>
</evidence>
<comment type="catalytic activity">
    <reaction evidence="6">
        <text>Release of an N-terminal pyroglutamyl group from a polypeptide, the second amino acid generally not being Pro.</text>
        <dbReference type="EC" id="3.4.19.3"/>
    </reaction>
</comment>
<accession>A0A261F097</accession>
<dbReference type="PANTHER" id="PTHR23402:SF1">
    <property type="entry name" value="PYROGLUTAMYL-PEPTIDASE I"/>
    <property type="match status" value="1"/>
</dbReference>
<dbReference type="GO" id="GO:0016920">
    <property type="term" value="F:pyroglutamyl-peptidase activity"/>
    <property type="evidence" value="ECO:0007669"/>
    <property type="project" value="UniProtKB-EC"/>
</dbReference>
<feature type="active site" evidence="6">
    <location>
        <position position="151"/>
    </location>
</feature>
<dbReference type="PROSITE" id="PS01334">
    <property type="entry name" value="PYRASE_CYS"/>
    <property type="match status" value="1"/>
</dbReference>
<organism evidence="7 8">
    <name type="scientific">Pseudoscardovia radai</name>
    <dbReference type="NCBI Taxonomy" id="987066"/>
    <lineage>
        <taxon>Bacteria</taxon>
        <taxon>Bacillati</taxon>
        <taxon>Actinomycetota</taxon>
        <taxon>Actinomycetes</taxon>
        <taxon>Bifidobacteriales</taxon>
        <taxon>Bifidobacteriaceae</taxon>
        <taxon>Pseudoscardovia</taxon>
    </lineage>
</organism>
<keyword evidence="8" id="KW-1185">Reference proteome</keyword>
<dbReference type="InterPro" id="IPR033694">
    <property type="entry name" value="PGPEP1_Cys_AS"/>
</dbReference>
<dbReference type="EMBL" id="MWWR01000003">
    <property type="protein sequence ID" value="OZG52505.1"/>
    <property type="molecule type" value="Genomic_DNA"/>
</dbReference>
<dbReference type="EC" id="3.4.19.3" evidence="6"/>
<dbReference type="InterPro" id="IPR000816">
    <property type="entry name" value="Peptidase_C15"/>
</dbReference>
<keyword evidence="2" id="KW-0963">Cytoplasm</keyword>
<evidence type="ECO:0000313" key="7">
    <source>
        <dbReference type="EMBL" id="OZG52505.1"/>
    </source>
</evidence>
<evidence type="ECO:0000256" key="3">
    <source>
        <dbReference type="ARBA" id="ARBA00022670"/>
    </source>
</evidence>
<evidence type="ECO:0000256" key="4">
    <source>
        <dbReference type="ARBA" id="ARBA00022801"/>
    </source>
</evidence>
<keyword evidence="3" id="KW-0645">Protease</keyword>
<comment type="caution">
    <text evidence="7">The sequence shown here is derived from an EMBL/GenBank/DDBJ whole genome shotgun (WGS) entry which is preliminary data.</text>
</comment>
<evidence type="ECO:0000256" key="5">
    <source>
        <dbReference type="ARBA" id="ARBA00022807"/>
    </source>
</evidence>
<keyword evidence="5" id="KW-0788">Thiol protease</keyword>
<dbReference type="OrthoDB" id="9779738at2"/>
<dbReference type="Pfam" id="PF01470">
    <property type="entry name" value="Peptidase_C15"/>
    <property type="match status" value="1"/>
</dbReference>
<proteinExistence type="inferred from homology"/>
<name>A0A261F097_9BIFI</name>
<dbReference type="InterPro" id="IPR016125">
    <property type="entry name" value="Peptidase_C15-like"/>
</dbReference>
<evidence type="ECO:0000256" key="6">
    <source>
        <dbReference type="PROSITE-ProRule" id="PRU10077"/>
    </source>
</evidence>
<dbReference type="PANTHER" id="PTHR23402">
    <property type="entry name" value="PROTEASE FAMILY C15 PYROGLUTAMYL-PEPTIDASE I-RELATED"/>
    <property type="match status" value="1"/>
</dbReference>
<keyword evidence="4" id="KW-0378">Hydrolase</keyword>
<dbReference type="Gene3D" id="3.40.630.20">
    <property type="entry name" value="Peptidase C15, pyroglutamyl peptidase I-like"/>
    <property type="match status" value="1"/>
</dbReference>
<dbReference type="GO" id="GO:0005829">
    <property type="term" value="C:cytosol"/>
    <property type="evidence" value="ECO:0007669"/>
    <property type="project" value="InterPro"/>
</dbReference>